<dbReference type="PIRSF" id="PIRSF020870">
    <property type="entry name" value="Radical_SAM_bac_prd"/>
    <property type="match status" value="1"/>
</dbReference>
<keyword evidence="6" id="KW-0411">Iron-sulfur</keyword>
<sequence>MTTSSLSRQQLITELLTQGVNVVNPSAQHVSRHGGAGPSDHQAVTIDDVTVMVPIYTRTARDSAWQVQHAGQGKTTLLKNSIPVRDITFARKPKFYDLQTEDGVPYSHIATLHGTDVLATTVLQTCIRYENRRKACQFCAIGQSLAAGRTIARKTPQQLAEVAKAAVELDGVKHMVMTTGTPSGSDRGARILVESALAIRAAVDLPLQGQCEPPGDPRWFNRMKEAGIDALGMHLEAVTPAVRARIMPGKAQVTIEQYLIAFEQAVAVFGRGQVSTYILAGMGDTPDAILAISEKLIALGVYPFVVPFVPISGTPLEHHPAPDAAFMASILEPLSRMLRKGQLRSADIKAGCGRCGACSSLASYEKAGEQQTGPEARGDKRPAFETPRFDLSALKTARA</sequence>
<evidence type="ECO:0000256" key="5">
    <source>
        <dbReference type="ARBA" id="ARBA00023004"/>
    </source>
</evidence>
<dbReference type="GO" id="GO:0046872">
    <property type="term" value="F:metal ion binding"/>
    <property type="evidence" value="ECO:0007669"/>
    <property type="project" value="UniProtKB-KW"/>
</dbReference>
<evidence type="ECO:0000256" key="6">
    <source>
        <dbReference type="ARBA" id="ARBA00023014"/>
    </source>
</evidence>
<keyword evidence="2" id="KW-0004">4Fe-4S</keyword>
<proteinExistence type="predicted"/>
<dbReference type="PROSITE" id="PS51918">
    <property type="entry name" value="RADICAL_SAM"/>
    <property type="match status" value="1"/>
</dbReference>
<dbReference type="SMART" id="SM00729">
    <property type="entry name" value="Elp3"/>
    <property type="match status" value="1"/>
</dbReference>
<dbReference type="SFLD" id="SFLDG01107">
    <property type="entry name" value="Uncharacterised_Radical_SAM_Su"/>
    <property type="match status" value="1"/>
</dbReference>
<organism evidence="9 10">
    <name type="scientific">Affinibrenneria salicis</name>
    <dbReference type="NCBI Taxonomy" id="2590031"/>
    <lineage>
        <taxon>Bacteria</taxon>
        <taxon>Pseudomonadati</taxon>
        <taxon>Pseudomonadota</taxon>
        <taxon>Gammaproteobacteria</taxon>
        <taxon>Enterobacterales</taxon>
        <taxon>Pectobacteriaceae</taxon>
        <taxon>Affinibrenneria</taxon>
    </lineage>
</organism>
<dbReference type="NCBIfam" id="NF045502">
    <property type="entry name" value="variant_rSAM"/>
    <property type="match status" value="1"/>
</dbReference>
<dbReference type="InterPro" id="IPR013785">
    <property type="entry name" value="Aldolase_TIM"/>
</dbReference>
<evidence type="ECO:0000256" key="3">
    <source>
        <dbReference type="ARBA" id="ARBA00022691"/>
    </source>
</evidence>
<dbReference type="InterPro" id="IPR007197">
    <property type="entry name" value="rSAM"/>
</dbReference>
<dbReference type="PANTHER" id="PTHR43076:SF1">
    <property type="entry name" value="LIPOYL SYNTHASE 2"/>
    <property type="match status" value="1"/>
</dbReference>
<dbReference type="InterPro" id="IPR006638">
    <property type="entry name" value="Elp3/MiaA/NifB-like_rSAM"/>
</dbReference>
<dbReference type="CDD" id="cd01335">
    <property type="entry name" value="Radical_SAM"/>
    <property type="match status" value="1"/>
</dbReference>
<dbReference type="PANTHER" id="PTHR43076">
    <property type="entry name" value="FO SYNTHASE (COFH)"/>
    <property type="match status" value="1"/>
</dbReference>
<dbReference type="AlphaFoldDB" id="A0A5J5G1Z4"/>
<comment type="cofactor">
    <cofactor evidence="1">
        <name>[4Fe-4S] cluster</name>
        <dbReference type="ChEBI" id="CHEBI:49883"/>
    </cofactor>
</comment>
<dbReference type="EMBL" id="VYKJ01000004">
    <property type="protein sequence ID" value="KAA9000754.1"/>
    <property type="molecule type" value="Genomic_DNA"/>
</dbReference>
<evidence type="ECO:0000256" key="4">
    <source>
        <dbReference type="ARBA" id="ARBA00022723"/>
    </source>
</evidence>
<dbReference type="InterPro" id="IPR016779">
    <property type="entry name" value="rSAM_MSMEG0568"/>
</dbReference>
<evidence type="ECO:0000256" key="7">
    <source>
        <dbReference type="SAM" id="MobiDB-lite"/>
    </source>
</evidence>
<feature type="region of interest" description="Disordered" evidence="7">
    <location>
        <begin position="366"/>
        <end position="399"/>
    </location>
</feature>
<dbReference type="Gene3D" id="3.20.20.70">
    <property type="entry name" value="Aldolase class I"/>
    <property type="match status" value="1"/>
</dbReference>
<dbReference type="RefSeq" id="WP_150435020.1">
    <property type="nucleotide sequence ID" value="NZ_VYKJ01000004.1"/>
</dbReference>
<gene>
    <name evidence="9" type="ORF">FJU30_09820</name>
</gene>
<evidence type="ECO:0000259" key="8">
    <source>
        <dbReference type="PROSITE" id="PS51918"/>
    </source>
</evidence>
<dbReference type="GO" id="GO:0044689">
    <property type="term" value="F:7,8-didemethyl-8-hydroxy-5-deazariboflavin synthase activity"/>
    <property type="evidence" value="ECO:0007669"/>
    <property type="project" value="TreeGrafter"/>
</dbReference>
<dbReference type="GO" id="GO:0051539">
    <property type="term" value="F:4 iron, 4 sulfur cluster binding"/>
    <property type="evidence" value="ECO:0007669"/>
    <property type="project" value="UniProtKB-KW"/>
</dbReference>
<feature type="domain" description="Radical SAM core" evidence="8">
    <location>
        <begin position="110"/>
        <end position="347"/>
    </location>
</feature>
<dbReference type="Proteomes" id="UP000335415">
    <property type="component" value="Unassembled WGS sequence"/>
</dbReference>
<dbReference type="SFLD" id="SFLDS00029">
    <property type="entry name" value="Radical_SAM"/>
    <property type="match status" value="1"/>
</dbReference>
<dbReference type="InterPro" id="IPR058240">
    <property type="entry name" value="rSAM_sf"/>
</dbReference>
<dbReference type="NCBIfam" id="TIGR04043">
    <property type="entry name" value="rSAM_MSMEG_0568"/>
    <property type="match status" value="1"/>
</dbReference>
<evidence type="ECO:0000313" key="9">
    <source>
        <dbReference type="EMBL" id="KAA9000754.1"/>
    </source>
</evidence>
<protein>
    <submittedName>
        <fullName evidence="9">MSMEG_0568 family radical SAM protein</fullName>
    </submittedName>
</protein>
<evidence type="ECO:0000256" key="1">
    <source>
        <dbReference type="ARBA" id="ARBA00001966"/>
    </source>
</evidence>
<dbReference type="OrthoDB" id="9147217at2"/>
<accession>A0A5J5G1Z4</accession>
<comment type="caution">
    <text evidence="9">The sequence shown here is derived from an EMBL/GenBank/DDBJ whole genome shotgun (WGS) entry which is preliminary data.</text>
</comment>
<dbReference type="SUPFAM" id="SSF102114">
    <property type="entry name" value="Radical SAM enzymes"/>
    <property type="match status" value="1"/>
</dbReference>
<keyword evidence="3" id="KW-0949">S-adenosyl-L-methionine</keyword>
<keyword evidence="10" id="KW-1185">Reference proteome</keyword>
<reference evidence="9 10" key="1">
    <citation type="submission" date="2019-09" db="EMBL/GenBank/DDBJ databases">
        <authorList>
            <person name="Li Y."/>
        </authorList>
    </citation>
    <scope>NUCLEOTIDE SEQUENCE [LARGE SCALE GENOMIC DNA]</scope>
    <source>
        <strain evidence="9 10">L3-3HA</strain>
    </source>
</reference>
<evidence type="ECO:0000256" key="2">
    <source>
        <dbReference type="ARBA" id="ARBA00022485"/>
    </source>
</evidence>
<keyword evidence="4" id="KW-0479">Metal-binding</keyword>
<dbReference type="InterPro" id="IPR034405">
    <property type="entry name" value="F420"/>
</dbReference>
<keyword evidence="5" id="KW-0408">Iron</keyword>
<evidence type="ECO:0000313" key="10">
    <source>
        <dbReference type="Proteomes" id="UP000335415"/>
    </source>
</evidence>
<name>A0A5J5G1Z4_9GAMM</name>
<dbReference type="Pfam" id="PF04055">
    <property type="entry name" value="Radical_SAM"/>
    <property type="match status" value="1"/>
</dbReference>